<accession>A0A7I7YUJ6</accession>
<dbReference type="OrthoDB" id="4640239at2"/>
<dbReference type="AlphaFoldDB" id="A0A7I7YUJ6"/>
<evidence type="ECO:0000313" key="1">
    <source>
        <dbReference type="EMBL" id="BBZ45450.1"/>
    </source>
</evidence>
<proteinExistence type="predicted"/>
<evidence type="ECO:0000313" key="2">
    <source>
        <dbReference type="Proteomes" id="UP000467105"/>
    </source>
</evidence>
<sequence>MTFAIAEILGDADGRITLLADTKVTDFRDETLTRRIYEDPCLKVVIVDDDIAVAFAGDNPEPALKHVAGLRGRPVAEVVEALRQYSADNAERNRSKSFLIAKRAPDPKLWRITWGKGEAAGHLPRLWIGDPAAFRAFQSQHQSALLDRSAEYRLFAAMIAVVSFDDIPSVGGYITRVAGDSALPFRFHSDQVGTGPWETEGAIVEQNGEQTLRMRVPPGVDPSQHSRLGVPGCDSTFSAMAFLIPEIRTAWLWTHAEPWEPPVKLSGVATMYELVRKAEQDHGQLLAPARLIRPA</sequence>
<gene>
    <name evidence="1" type="ORF">MPRM_27310</name>
</gene>
<name>A0A7I7YUJ6_9MYCO</name>
<protein>
    <submittedName>
        <fullName evidence="1">Uncharacterized protein</fullName>
    </submittedName>
</protein>
<organism evidence="1 2">
    <name type="scientific">Mycobacterium parmense</name>
    <dbReference type="NCBI Taxonomy" id="185642"/>
    <lineage>
        <taxon>Bacteria</taxon>
        <taxon>Bacillati</taxon>
        <taxon>Actinomycetota</taxon>
        <taxon>Actinomycetes</taxon>
        <taxon>Mycobacteriales</taxon>
        <taxon>Mycobacteriaceae</taxon>
        <taxon>Mycobacterium</taxon>
        <taxon>Mycobacterium simiae complex</taxon>
    </lineage>
</organism>
<dbReference type="RefSeq" id="WP_085267705.1">
    <property type="nucleotide sequence ID" value="NZ_AP022614.1"/>
</dbReference>
<keyword evidence="2" id="KW-1185">Reference proteome</keyword>
<reference evidence="1 2" key="1">
    <citation type="journal article" date="2019" name="Emerg. Microbes Infect.">
        <title>Comprehensive subspecies identification of 175 nontuberculous mycobacteria species based on 7547 genomic profiles.</title>
        <authorList>
            <person name="Matsumoto Y."/>
            <person name="Kinjo T."/>
            <person name="Motooka D."/>
            <person name="Nabeya D."/>
            <person name="Jung N."/>
            <person name="Uechi K."/>
            <person name="Horii T."/>
            <person name="Iida T."/>
            <person name="Fujita J."/>
            <person name="Nakamura S."/>
        </authorList>
    </citation>
    <scope>NUCLEOTIDE SEQUENCE [LARGE SCALE GENOMIC DNA]</scope>
    <source>
        <strain evidence="1 2">JCM 14742</strain>
    </source>
</reference>
<dbReference type="EMBL" id="AP022614">
    <property type="protein sequence ID" value="BBZ45450.1"/>
    <property type="molecule type" value="Genomic_DNA"/>
</dbReference>
<dbReference type="Proteomes" id="UP000467105">
    <property type="component" value="Chromosome"/>
</dbReference>